<keyword evidence="4" id="KW-1185">Reference proteome</keyword>
<feature type="region of interest" description="Disordered" evidence="1">
    <location>
        <begin position="159"/>
        <end position="203"/>
    </location>
</feature>
<reference evidence="3" key="2">
    <citation type="submission" date="2023-11" db="EMBL/GenBank/DDBJ databases">
        <title>MicrobeMod: A computational toolkit for identifying prokaryotic methylation and restriction-modification with nanopore sequencing.</title>
        <authorList>
            <person name="Crits-Christoph A."/>
            <person name="Kang S.C."/>
            <person name="Lee H."/>
            <person name="Ostrov N."/>
        </authorList>
    </citation>
    <scope>NUCLEOTIDE SEQUENCE</scope>
    <source>
        <strain evidence="3">ATCC 51242</strain>
    </source>
</reference>
<sequence>MAEGVFRLPGASYEDLKNIIVAYGTRDEAASPGDVRKLDAVHRTSANRTNGFLVDLGLLRGESERLVTPLGRRLARAYNAGERDEVRRLLAGIVSTSEFLQNVVSAVKIKHAKDGVDYESVQAYIAHAAGQPRNKPTLVGSATVIELLKDAGLLREGERGRVFARKETEEEPAPAEETPDGPVQDASEGNAETPLTDLLDGPQVGEATVRERDQRDGPVVNIHLHIDCLPDDLDDLVPRLKALISALRDDPATSAADLSLHLGDDRRFPG</sequence>
<dbReference type="eggNOG" id="ENOG5033GUA">
    <property type="taxonomic scope" value="Bacteria"/>
</dbReference>
<dbReference type="KEGG" id="rrd:RradSPS_0175"/>
<evidence type="ECO:0000313" key="4">
    <source>
        <dbReference type="Proteomes" id="UP000025229"/>
    </source>
</evidence>
<dbReference type="EMBL" id="JAWXXX010000001">
    <property type="protein sequence ID" value="MDX5892869.1"/>
    <property type="molecule type" value="Genomic_DNA"/>
</dbReference>
<reference evidence="2 4" key="1">
    <citation type="submission" date="2014-03" db="EMBL/GenBank/DDBJ databases">
        <title>Complete genome sequence of the Radio-Resistant Rubrobacter radiotolerans RSPS-4.</title>
        <authorList>
            <person name="Egas C.C."/>
            <person name="Barroso C.C."/>
            <person name="Froufe H.J.C."/>
            <person name="Pacheco J.J."/>
            <person name="Albuquerque L.L."/>
            <person name="da Costa M.M.S."/>
        </authorList>
    </citation>
    <scope>NUCLEOTIDE SEQUENCE [LARGE SCALE GENOMIC DNA]</scope>
    <source>
        <strain evidence="2 4">RSPS-4</strain>
    </source>
</reference>
<dbReference type="Proteomes" id="UP000025229">
    <property type="component" value="Chromosome"/>
</dbReference>
<gene>
    <name evidence="2" type="ORF">RradSPS_0175</name>
    <name evidence="3" type="ORF">SIL72_02390</name>
</gene>
<feature type="compositionally biased region" description="Basic and acidic residues" evidence="1">
    <location>
        <begin position="159"/>
        <end position="168"/>
    </location>
</feature>
<dbReference type="OrthoDB" id="5242180at2"/>
<proteinExistence type="predicted"/>
<dbReference type="EMBL" id="CP007514">
    <property type="protein sequence ID" value="AHY45458.1"/>
    <property type="molecule type" value="Genomic_DNA"/>
</dbReference>
<evidence type="ECO:0000313" key="3">
    <source>
        <dbReference type="EMBL" id="MDX5892869.1"/>
    </source>
</evidence>
<evidence type="ECO:0000313" key="2">
    <source>
        <dbReference type="EMBL" id="AHY45458.1"/>
    </source>
</evidence>
<dbReference type="AlphaFoldDB" id="A0A023WZE1"/>
<protein>
    <submittedName>
        <fullName evidence="2">Uncharacterized protein</fullName>
    </submittedName>
</protein>
<dbReference type="HOGENOM" id="CLU_1030078_0_0_11"/>
<organism evidence="2 4">
    <name type="scientific">Rubrobacter radiotolerans</name>
    <name type="common">Arthrobacter radiotolerans</name>
    <dbReference type="NCBI Taxonomy" id="42256"/>
    <lineage>
        <taxon>Bacteria</taxon>
        <taxon>Bacillati</taxon>
        <taxon>Actinomycetota</taxon>
        <taxon>Rubrobacteria</taxon>
        <taxon>Rubrobacterales</taxon>
        <taxon>Rubrobacteraceae</taxon>
        <taxon>Rubrobacter</taxon>
    </lineage>
</organism>
<name>A0A023WZE1_RUBRA</name>
<evidence type="ECO:0000256" key="1">
    <source>
        <dbReference type="SAM" id="MobiDB-lite"/>
    </source>
</evidence>
<feature type="compositionally biased region" description="Acidic residues" evidence="1">
    <location>
        <begin position="169"/>
        <end position="179"/>
    </location>
</feature>
<accession>A0A023WZE1</accession>
<dbReference type="Proteomes" id="UP001281130">
    <property type="component" value="Unassembled WGS sequence"/>
</dbReference>
<dbReference type="RefSeq" id="WP_038680049.1">
    <property type="nucleotide sequence ID" value="NZ_CP007514.1"/>
</dbReference>